<dbReference type="EMBL" id="DONK01000137">
    <property type="protein sequence ID" value="HBU51484.1"/>
    <property type="molecule type" value="Genomic_DNA"/>
</dbReference>
<evidence type="ECO:0000313" key="2">
    <source>
        <dbReference type="EMBL" id="HBU51484.1"/>
    </source>
</evidence>
<gene>
    <name evidence="2" type="ORF">DEB45_09495</name>
</gene>
<dbReference type="SUPFAM" id="SSF52540">
    <property type="entry name" value="P-loop containing nucleoside triphosphate hydrolases"/>
    <property type="match status" value="1"/>
</dbReference>
<dbReference type="Pfam" id="PF19044">
    <property type="entry name" value="P-loop_TraG"/>
    <property type="match status" value="1"/>
</dbReference>
<dbReference type="Gene3D" id="3.40.50.300">
    <property type="entry name" value="P-loop containing nucleotide triphosphate hydrolases"/>
    <property type="match status" value="1"/>
</dbReference>
<evidence type="ECO:0000313" key="3">
    <source>
        <dbReference type="Proteomes" id="UP000264779"/>
    </source>
</evidence>
<reference evidence="2 3" key="1">
    <citation type="journal article" date="2018" name="Nat. Biotechnol.">
        <title>A standardized bacterial taxonomy based on genome phylogeny substantially revises the tree of life.</title>
        <authorList>
            <person name="Parks D.H."/>
            <person name="Chuvochina M."/>
            <person name="Waite D.W."/>
            <person name="Rinke C."/>
            <person name="Skarshewski A."/>
            <person name="Chaumeil P.A."/>
            <person name="Hugenholtz P."/>
        </authorList>
    </citation>
    <scope>NUCLEOTIDE SEQUENCE [LARGE SCALE GENOMIC DNA]</scope>
    <source>
        <strain evidence="2">UBA11621</strain>
    </source>
</reference>
<dbReference type="InterPro" id="IPR043964">
    <property type="entry name" value="P-loop_TraG"/>
</dbReference>
<accession>A0A358DYX7</accession>
<evidence type="ECO:0000259" key="1">
    <source>
        <dbReference type="Pfam" id="PF19044"/>
    </source>
</evidence>
<comment type="caution">
    <text evidence="2">The sequence shown here is derived from an EMBL/GenBank/DDBJ whole genome shotgun (WGS) entry which is preliminary data.</text>
</comment>
<dbReference type="RefSeq" id="WP_273016205.1">
    <property type="nucleotide sequence ID" value="NZ_CALBIY010000041.1"/>
</dbReference>
<dbReference type="InterPro" id="IPR053155">
    <property type="entry name" value="F-pilin_assembly_TraC"/>
</dbReference>
<protein>
    <recommendedName>
        <fullName evidence="1">TraG P-loop domain-containing protein</fullName>
    </recommendedName>
</protein>
<dbReference type="AlphaFoldDB" id="A0A358DYX7"/>
<dbReference type="InterPro" id="IPR025955">
    <property type="entry name" value="TraC/Conjuga_ATPase"/>
</dbReference>
<feature type="domain" description="TraG P-loop" evidence="1">
    <location>
        <begin position="425"/>
        <end position="757"/>
    </location>
</feature>
<dbReference type="Proteomes" id="UP000264779">
    <property type="component" value="Unassembled WGS sequence"/>
</dbReference>
<proteinExistence type="predicted"/>
<dbReference type="Pfam" id="PF11130">
    <property type="entry name" value="TraC_F_IV"/>
    <property type="match status" value="1"/>
</dbReference>
<dbReference type="PANTHER" id="PTHR38467">
    <property type="match status" value="1"/>
</dbReference>
<sequence length="839" mass="94864">MLAQYLDKGLKVIMGDGGVTTSELLGLAQRERLSDFLPYLTYSEERETFANIDNTEGYLWECVPTYFQTEMKIKRLEKMLQHKLPKDTVWSFHLYGDKHVKPMLDANLNGIKRASPLVKKSAQEYANHLIKGTDGMARVSDIPVRNYRAFVSIKSETSLESNQVVAIEEGLKSAGLSPRRCNDGDLARLLRRLFNSSANKDVSKSVSRSKPIRKQLFDPGLKTSFPMDGKVRIGDMHARCLTPHIVPSKTDSIKENKLIGGYMGIQDDGNQLLSPFLYSCIVTYTGVQEEFDSKAKIMNGQNIVGKNAKELQKRLVEYKWINDLPDDAVKCRVHQTLWIFDSDETNIDMSVNRAKRIAADEDYTLREEGRLSATMFLMSMPFGYYNVRGNAEIIDRYSILPASSVAAILPLQADYSGSIRIVDDERVTNKPVLVLVGRKGQIQGFNVYDKRSNNHNFIITAGSGAGKSFKLNKFVNDYYASGSLVRLIDLGYSFEKSCRINNGRFLDIGKEKMCINPFFSMAKDQEDSERDLISCAIVMSEMINSFTGAPLTETEFSLLKNAARWTKKQGNDEKGIDSTKHYLENIEKYAKGEKIIDVKSAVDSAKIMAYNLQDFTSTGVYGRFFNGVSNFNIKDDEFVVVELQQLKEEKELFPVIIMQVINSVTQDLYLGDRSYQRFCLFEEVAQYLRQQGHKDLGRLAMIIEEGYRRARKHNGSFGAVLQSILDLLLFGDIGQVIKSNAAYKFYLESEDYMAASEKGLIAHKGIALEILDSVRNQKPRYSECMVETPFGFGVGRLIVDQWNYWVNTSDGEETQAYYDMIKKGSLPEEAISKLSGIPL</sequence>
<organism evidence="2 3">
    <name type="scientific">Alteromonas australica</name>
    <dbReference type="NCBI Taxonomy" id="589873"/>
    <lineage>
        <taxon>Bacteria</taxon>
        <taxon>Pseudomonadati</taxon>
        <taxon>Pseudomonadota</taxon>
        <taxon>Gammaproteobacteria</taxon>
        <taxon>Alteromonadales</taxon>
        <taxon>Alteromonadaceae</taxon>
        <taxon>Alteromonas/Salinimonas group</taxon>
        <taxon>Alteromonas</taxon>
    </lineage>
</organism>
<dbReference type="PANTHER" id="PTHR38467:SF1">
    <property type="entry name" value="CONJUGATIVE TRANSFER: ASSEMBLY"/>
    <property type="match status" value="1"/>
</dbReference>
<dbReference type="Gene3D" id="1.10.8.730">
    <property type="match status" value="1"/>
</dbReference>
<dbReference type="InterPro" id="IPR027417">
    <property type="entry name" value="P-loop_NTPase"/>
</dbReference>
<name>A0A358DYX7_9ALTE</name>